<proteinExistence type="predicted"/>
<sequence length="114" mass="13209">MNRVKEHLTEALPAFRTKTLELDSLQFNWEAIFTTMPKLKRLNLAKVPLLSLHLPEILKAAARCCRHVEFLIMPNQNDAFSVVHDYQSNRIMAALREHSRRGICMEVAEGWCSF</sequence>
<dbReference type="EMBL" id="BSXW01004736">
    <property type="protein sequence ID" value="GMF49654.1"/>
    <property type="molecule type" value="Genomic_DNA"/>
</dbReference>
<keyword evidence="2" id="KW-1185">Reference proteome</keyword>
<evidence type="ECO:0000313" key="2">
    <source>
        <dbReference type="Proteomes" id="UP001165083"/>
    </source>
</evidence>
<dbReference type="AlphaFoldDB" id="A0A9W7CYZ6"/>
<accession>A0A9W7CYZ6</accession>
<evidence type="ECO:0000313" key="1">
    <source>
        <dbReference type="EMBL" id="GMF49654.1"/>
    </source>
</evidence>
<name>A0A9W7CYZ6_9STRA</name>
<gene>
    <name evidence="1" type="ORF">Plil01_001713500</name>
</gene>
<organism evidence="1 2">
    <name type="scientific">Phytophthora lilii</name>
    <dbReference type="NCBI Taxonomy" id="2077276"/>
    <lineage>
        <taxon>Eukaryota</taxon>
        <taxon>Sar</taxon>
        <taxon>Stramenopiles</taxon>
        <taxon>Oomycota</taxon>
        <taxon>Peronosporomycetes</taxon>
        <taxon>Peronosporales</taxon>
        <taxon>Peronosporaceae</taxon>
        <taxon>Phytophthora</taxon>
    </lineage>
</organism>
<reference evidence="1" key="1">
    <citation type="submission" date="2023-04" db="EMBL/GenBank/DDBJ databases">
        <title>Phytophthora lilii NBRC 32176.</title>
        <authorList>
            <person name="Ichikawa N."/>
            <person name="Sato H."/>
            <person name="Tonouchi N."/>
        </authorList>
    </citation>
    <scope>NUCLEOTIDE SEQUENCE</scope>
    <source>
        <strain evidence="1">NBRC 32176</strain>
    </source>
</reference>
<protein>
    <submittedName>
        <fullName evidence="1">Unnamed protein product</fullName>
    </submittedName>
</protein>
<dbReference type="OrthoDB" id="129448at2759"/>
<dbReference type="Proteomes" id="UP001165083">
    <property type="component" value="Unassembled WGS sequence"/>
</dbReference>
<comment type="caution">
    <text evidence="1">The sequence shown here is derived from an EMBL/GenBank/DDBJ whole genome shotgun (WGS) entry which is preliminary data.</text>
</comment>